<dbReference type="PROSITE" id="PS51011">
    <property type="entry name" value="ARID"/>
    <property type="match status" value="1"/>
</dbReference>
<keyword evidence="3" id="KW-0804">Transcription</keyword>
<dbReference type="InterPro" id="IPR045147">
    <property type="entry name" value="ARI3A/B/C"/>
</dbReference>
<feature type="non-terminal residue" evidence="6">
    <location>
        <position position="1"/>
    </location>
</feature>
<keyword evidence="2" id="KW-0238">DNA-binding</keyword>
<dbReference type="Pfam" id="PF01388">
    <property type="entry name" value="ARID"/>
    <property type="match status" value="1"/>
</dbReference>
<gene>
    <name evidence="6" type="ORF">M569_16188</name>
</gene>
<keyword evidence="7" id="KW-1185">Reference proteome</keyword>
<comment type="caution">
    <text evidence="6">The sequence shown here is derived from an EMBL/GenBank/DDBJ whole genome shotgun (WGS) entry which is preliminary data.</text>
</comment>
<proteinExistence type="predicted"/>
<dbReference type="GO" id="GO:0003677">
    <property type="term" value="F:DNA binding"/>
    <property type="evidence" value="ECO:0007669"/>
    <property type="project" value="UniProtKB-KW"/>
</dbReference>
<keyword evidence="4" id="KW-0539">Nucleus</keyword>
<dbReference type="GO" id="GO:0005634">
    <property type="term" value="C:nucleus"/>
    <property type="evidence" value="ECO:0007669"/>
    <property type="project" value="TreeGrafter"/>
</dbReference>
<organism evidence="6 7">
    <name type="scientific">Genlisea aurea</name>
    <dbReference type="NCBI Taxonomy" id="192259"/>
    <lineage>
        <taxon>Eukaryota</taxon>
        <taxon>Viridiplantae</taxon>
        <taxon>Streptophyta</taxon>
        <taxon>Embryophyta</taxon>
        <taxon>Tracheophyta</taxon>
        <taxon>Spermatophyta</taxon>
        <taxon>Magnoliopsida</taxon>
        <taxon>eudicotyledons</taxon>
        <taxon>Gunneridae</taxon>
        <taxon>Pentapetalae</taxon>
        <taxon>asterids</taxon>
        <taxon>lamiids</taxon>
        <taxon>Lamiales</taxon>
        <taxon>Lentibulariaceae</taxon>
        <taxon>Genlisea</taxon>
    </lineage>
</organism>
<evidence type="ECO:0000313" key="6">
    <source>
        <dbReference type="EMBL" id="EPS58625.1"/>
    </source>
</evidence>
<dbReference type="AlphaFoldDB" id="S8BVJ2"/>
<dbReference type="EMBL" id="AUSU01009036">
    <property type="protein sequence ID" value="EPS58625.1"/>
    <property type="molecule type" value="Genomic_DNA"/>
</dbReference>
<dbReference type="OrthoDB" id="338531at2759"/>
<dbReference type="SMART" id="SM01014">
    <property type="entry name" value="ARID"/>
    <property type="match status" value="1"/>
</dbReference>
<dbReference type="PANTHER" id="PTHR15348">
    <property type="entry name" value="AT-RICH INTERACTIVE DOMAIN-CONTAINING PROTEIN ARID DOMAIN- CONTAINING PROTEIN DEAD RINGER PROTEIN B-CELL REGULATOR OF IGH TRANSCRIPTION BRIGHT"/>
    <property type="match status" value="1"/>
</dbReference>
<evidence type="ECO:0000259" key="5">
    <source>
        <dbReference type="PROSITE" id="PS51011"/>
    </source>
</evidence>
<dbReference type="PANTHER" id="PTHR15348:SF17">
    <property type="entry name" value="AT-RICH INTERACTIVE DOMAIN-CONTAINING PROTEIN 5"/>
    <property type="match status" value="1"/>
</dbReference>
<dbReference type="InterPro" id="IPR001606">
    <property type="entry name" value="ARID_dom"/>
</dbReference>
<evidence type="ECO:0000313" key="7">
    <source>
        <dbReference type="Proteomes" id="UP000015453"/>
    </source>
</evidence>
<keyword evidence="1" id="KW-0805">Transcription regulation</keyword>
<dbReference type="CDD" id="cd16100">
    <property type="entry name" value="ARID"/>
    <property type="match status" value="1"/>
</dbReference>
<protein>
    <recommendedName>
        <fullName evidence="5">ARID domain-containing protein</fullName>
    </recommendedName>
</protein>
<dbReference type="Gene3D" id="1.10.150.60">
    <property type="entry name" value="ARID DNA-binding domain"/>
    <property type="match status" value="1"/>
</dbReference>
<dbReference type="InterPro" id="IPR036431">
    <property type="entry name" value="ARID_dom_sf"/>
</dbReference>
<evidence type="ECO:0000256" key="4">
    <source>
        <dbReference type="ARBA" id="ARBA00023242"/>
    </source>
</evidence>
<dbReference type="SMART" id="SM00501">
    <property type="entry name" value="BRIGHT"/>
    <property type="match status" value="1"/>
</dbReference>
<accession>S8BVJ2</accession>
<dbReference type="Proteomes" id="UP000015453">
    <property type="component" value="Unassembled WGS sequence"/>
</dbReference>
<dbReference type="SUPFAM" id="SSF46774">
    <property type="entry name" value="ARID-like"/>
    <property type="match status" value="1"/>
</dbReference>
<name>S8BVJ2_9LAMI</name>
<evidence type="ECO:0000256" key="1">
    <source>
        <dbReference type="ARBA" id="ARBA00023015"/>
    </source>
</evidence>
<sequence>TPTSFPMVGDSDDGTPEEQAAFHKEVERFYRERGMDFKQPKFYGHPLNCLKLWRSVIRLGGYDKVTGSKLWRQVGESFHPP</sequence>
<reference evidence="6 7" key="1">
    <citation type="journal article" date="2013" name="BMC Genomics">
        <title>The miniature genome of a carnivorous plant Genlisea aurea contains a low number of genes and short non-coding sequences.</title>
        <authorList>
            <person name="Leushkin E.V."/>
            <person name="Sutormin R.A."/>
            <person name="Nabieva E.R."/>
            <person name="Penin A.A."/>
            <person name="Kondrashov A.S."/>
            <person name="Logacheva M.D."/>
        </authorList>
    </citation>
    <scope>NUCLEOTIDE SEQUENCE [LARGE SCALE GENOMIC DNA]</scope>
</reference>
<feature type="domain" description="ARID" evidence="5">
    <location>
        <begin position="16"/>
        <end position="81"/>
    </location>
</feature>
<evidence type="ECO:0000256" key="3">
    <source>
        <dbReference type="ARBA" id="ARBA00023163"/>
    </source>
</evidence>
<feature type="non-terminal residue" evidence="6">
    <location>
        <position position="81"/>
    </location>
</feature>
<dbReference type="GO" id="GO:0006357">
    <property type="term" value="P:regulation of transcription by RNA polymerase II"/>
    <property type="evidence" value="ECO:0007669"/>
    <property type="project" value="InterPro"/>
</dbReference>
<evidence type="ECO:0000256" key="2">
    <source>
        <dbReference type="ARBA" id="ARBA00023125"/>
    </source>
</evidence>